<dbReference type="RefSeq" id="WP_194112068.1">
    <property type="nucleotide sequence ID" value="NZ_JADFFL010000004.1"/>
</dbReference>
<sequence>MLVLLLLRYMTHQQHTIIPVKFSHNGITIATKALKYAYRREVLYKIALPSSISSVQQCWISKNADEWKLVMGTDNEQKMMLELITAIKQQEQLSALQQTPADIKPALKSA</sequence>
<evidence type="ECO:0000313" key="1">
    <source>
        <dbReference type="EMBL" id="MBE9662845.1"/>
    </source>
</evidence>
<dbReference type="Proteomes" id="UP000622475">
    <property type="component" value="Unassembled WGS sequence"/>
</dbReference>
<accession>A0A929KYG2</accession>
<organism evidence="1 2">
    <name type="scientific">Mucilaginibacter myungsuensis</name>
    <dbReference type="NCBI Taxonomy" id="649104"/>
    <lineage>
        <taxon>Bacteria</taxon>
        <taxon>Pseudomonadati</taxon>
        <taxon>Bacteroidota</taxon>
        <taxon>Sphingobacteriia</taxon>
        <taxon>Sphingobacteriales</taxon>
        <taxon>Sphingobacteriaceae</taxon>
        <taxon>Mucilaginibacter</taxon>
    </lineage>
</organism>
<keyword evidence="2" id="KW-1185">Reference proteome</keyword>
<reference evidence="1" key="1">
    <citation type="submission" date="2020-10" db="EMBL/GenBank/DDBJ databases">
        <title>Mucilaginibacter mali sp. nov., isolated from rhizosphere soil of apple orchard.</title>
        <authorList>
            <person name="Lee J.-S."/>
            <person name="Kim H.S."/>
            <person name="Kim J.-S."/>
        </authorList>
    </citation>
    <scope>NUCLEOTIDE SEQUENCE</scope>
    <source>
        <strain evidence="1">KCTC 22746</strain>
    </source>
</reference>
<name>A0A929KYG2_9SPHI</name>
<dbReference type="AlphaFoldDB" id="A0A929KYG2"/>
<comment type="caution">
    <text evidence="1">The sequence shown here is derived from an EMBL/GenBank/DDBJ whole genome shotgun (WGS) entry which is preliminary data.</text>
</comment>
<proteinExistence type="predicted"/>
<dbReference type="EMBL" id="JADFFL010000004">
    <property type="protein sequence ID" value="MBE9662845.1"/>
    <property type="molecule type" value="Genomic_DNA"/>
</dbReference>
<evidence type="ECO:0000313" key="2">
    <source>
        <dbReference type="Proteomes" id="UP000622475"/>
    </source>
</evidence>
<gene>
    <name evidence="1" type="ORF">IRJ16_13200</name>
</gene>
<protein>
    <submittedName>
        <fullName evidence="1">Uncharacterized protein</fullName>
    </submittedName>
</protein>